<feature type="domain" description="Glycosyl transferase family 1" evidence="1">
    <location>
        <begin position="161"/>
        <end position="330"/>
    </location>
</feature>
<dbReference type="EMBL" id="MFCA01000029">
    <property type="protein sequence ID" value="OGE01227.1"/>
    <property type="molecule type" value="Genomic_DNA"/>
</dbReference>
<dbReference type="Pfam" id="PF00534">
    <property type="entry name" value="Glycos_transf_1"/>
    <property type="match status" value="1"/>
</dbReference>
<dbReference type="STRING" id="1797737.A2196_00775"/>
<accession>A0A1F5HAN8</accession>
<gene>
    <name evidence="2" type="ORF">A2196_00775</name>
</gene>
<dbReference type="Proteomes" id="UP000176751">
    <property type="component" value="Unassembled WGS sequence"/>
</dbReference>
<evidence type="ECO:0000313" key="2">
    <source>
        <dbReference type="EMBL" id="OGE01227.1"/>
    </source>
</evidence>
<name>A0A1F5HAN8_9BACT</name>
<sequence length="368" mass="42371">MKKMLFLSPMPLGNESSGISIRINALKPQFENFGIKVKVADRYSGEEADFFYAMVSTHTDSISNQIVDIIPPDKKLIIDLYTPIFLEKNLSFNIFNPCHWIVRFQKKQVVKKIIQRGNHFLVANRRQREYWLKTAKSLGLKINNNNISVLPTGVAKIKVRRLSASKCKVILWFGGIYPWMYPVPLIEAFSQIASRYPDWKLRILGGFQPKTGYSKIYESVISLAHQKINKNQLEIIPWQKETRMPKYLSDVAFAVHLPKKTKEDYYAHRARLLTLLSFGIPVMTSGSDLISQLLVKEQAGLKILPFPDQIAKTLESLFRSPQKIKVLSKKGLIIESMFIKKNRDFSIIKIFSNNKLSNMNLEVAKRHL</sequence>
<organism evidence="2 3">
    <name type="scientific">Candidatus Curtissbacteria bacterium RIFOXYA1_FULL_41_14</name>
    <dbReference type="NCBI Taxonomy" id="1797737"/>
    <lineage>
        <taxon>Bacteria</taxon>
        <taxon>Candidatus Curtissiibacteriota</taxon>
    </lineage>
</organism>
<dbReference type="AlphaFoldDB" id="A0A1F5HAN8"/>
<dbReference type="GO" id="GO:0016757">
    <property type="term" value="F:glycosyltransferase activity"/>
    <property type="evidence" value="ECO:0007669"/>
    <property type="project" value="InterPro"/>
</dbReference>
<proteinExistence type="predicted"/>
<dbReference type="SUPFAM" id="SSF53756">
    <property type="entry name" value="UDP-Glycosyltransferase/glycogen phosphorylase"/>
    <property type="match status" value="1"/>
</dbReference>
<dbReference type="Gene3D" id="3.40.50.2000">
    <property type="entry name" value="Glycogen Phosphorylase B"/>
    <property type="match status" value="1"/>
</dbReference>
<comment type="caution">
    <text evidence="2">The sequence shown here is derived from an EMBL/GenBank/DDBJ whole genome shotgun (WGS) entry which is preliminary data.</text>
</comment>
<evidence type="ECO:0000259" key="1">
    <source>
        <dbReference type="Pfam" id="PF00534"/>
    </source>
</evidence>
<evidence type="ECO:0000313" key="3">
    <source>
        <dbReference type="Proteomes" id="UP000176751"/>
    </source>
</evidence>
<reference evidence="2 3" key="1">
    <citation type="journal article" date="2016" name="Nat. Commun.">
        <title>Thousands of microbial genomes shed light on interconnected biogeochemical processes in an aquifer system.</title>
        <authorList>
            <person name="Anantharaman K."/>
            <person name="Brown C.T."/>
            <person name="Hug L.A."/>
            <person name="Sharon I."/>
            <person name="Castelle C.J."/>
            <person name="Probst A.J."/>
            <person name="Thomas B.C."/>
            <person name="Singh A."/>
            <person name="Wilkins M.J."/>
            <person name="Karaoz U."/>
            <person name="Brodie E.L."/>
            <person name="Williams K.H."/>
            <person name="Hubbard S.S."/>
            <person name="Banfield J.F."/>
        </authorList>
    </citation>
    <scope>NUCLEOTIDE SEQUENCE [LARGE SCALE GENOMIC DNA]</scope>
</reference>
<dbReference type="InterPro" id="IPR001296">
    <property type="entry name" value="Glyco_trans_1"/>
</dbReference>
<protein>
    <recommendedName>
        <fullName evidence="1">Glycosyl transferase family 1 domain-containing protein</fullName>
    </recommendedName>
</protein>